<organism evidence="1 2">
    <name type="scientific">Entomophthora muscae</name>
    <dbReference type="NCBI Taxonomy" id="34485"/>
    <lineage>
        <taxon>Eukaryota</taxon>
        <taxon>Fungi</taxon>
        <taxon>Fungi incertae sedis</taxon>
        <taxon>Zoopagomycota</taxon>
        <taxon>Entomophthoromycotina</taxon>
        <taxon>Entomophthoromycetes</taxon>
        <taxon>Entomophthorales</taxon>
        <taxon>Entomophthoraceae</taxon>
        <taxon>Entomophthora</taxon>
    </lineage>
</organism>
<gene>
    <name evidence="1" type="ORF">DSO57_1021183</name>
</gene>
<reference evidence="1" key="1">
    <citation type="submission" date="2022-04" db="EMBL/GenBank/DDBJ databases">
        <title>Genome of the entomopathogenic fungus Entomophthora muscae.</title>
        <authorList>
            <person name="Elya C."/>
            <person name="Lovett B.R."/>
            <person name="Lee E."/>
            <person name="Macias A.M."/>
            <person name="Hajek A.E."/>
            <person name="De Bivort B.L."/>
            <person name="Kasson M.T."/>
            <person name="De Fine Licht H.H."/>
            <person name="Stajich J.E."/>
        </authorList>
    </citation>
    <scope>NUCLEOTIDE SEQUENCE</scope>
    <source>
        <strain evidence="1">Berkeley</strain>
    </source>
</reference>
<dbReference type="EMBL" id="QTSX02003652">
    <property type="protein sequence ID" value="KAJ9069184.1"/>
    <property type="molecule type" value="Genomic_DNA"/>
</dbReference>
<keyword evidence="2" id="KW-1185">Reference proteome</keyword>
<dbReference type="Proteomes" id="UP001165960">
    <property type="component" value="Unassembled WGS sequence"/>
</dbReference>
<comment type="caution">
    <text evidence="1">The sequence shown here is derived from an EMBL/GenBank/DDBJ whole genome shotgun (WGS) entry which is preliminary data.</text>
</comment>
<evidence type="ECO:0000313" key="1">
    <source>
        <dbReference type="EMBL" id="KAJ9069184.1"/>
    </source>
</evidence>
<proteinExistence type="predicted"/>
<protein>
    <submittedName>
        <fullName evidence="1">Uncharacterized protein</fullName>
    </submittedName>
</protein>
<name>A0ACC2T3E9_9FUNG</name>
<evidence type="ECO:0000313" key="2">
    <source>
        <dbReference type="Proteomes" id="UP001165960"/>
    </source>
</evidence>
<accession>A0ACC2T3E9</accession>
<sequence length="566" mass="62925">MSTRKYVIGVDMGTSSTYVSVVRDGEVVSIPTINGNIGFPTLVVFTQEECLVGEAAAAYPGEAEHVFNFKKLIEKDYNPSHTRFRYPFNLSRRGEIKANCMGLLRRFRGFEMMALILGQAKRDAEAFLGERVKGAVIAVPCFFNSEQRKLVLEAAFLANLSVERLVNETSSVALSNGLQTDGTSLVVDFSAGAFQVAAIAKVGNTFRVLAEEGSCELGGQSMDEKMTNHFSSQLLEYGIDVTLAKQDLWEVKRGCEDLKCALSYAEEAETEVHFSERTGVLCLKKESFERLCHNHLLECLSLCSNVSKLSKYRFFRQVLLAGRSSRIPKFHESIRRMFSTVPVTPHPTSVANGAALLGSSHPNLNEILHSELCIACDKGFLKSLIPKGTPIPLVKYKPIQVSGNSFDFMSVVSQACHLADFKVMRVGSGPEDFIECKFCINTNGILTIEQWLESSYILAPLPTLPPRESEILDIGDTHLNLTRALPTSRPTSALQEHGEFIQTLGQRIQTISDHFFFSALMTLYSHAIEWIEMNSTQSDYLIRKHLVCLTRLEALANEIFHPAPLE</sequence>